<evidence type="ECO:0000313" key="2">
    <source>
        <dbReference type="Proteomes" id="UP000294847"/>
    </source>
</evidence>
<reference evidence="1 2" key="1">
    <citation type="journal article" date="2019" name="Mol. Biol. Evol.">
        <title>Blast fungal genomes show frequent chromosomal changes, gene gains and losses, and effector gene turnover.</title>
        <authorList>
            <person name="Gomez Luciano L.B."/>
            <person name="Jason Tsai I."/>
            <person name="Chuma I."/>
            <person name="Tosa Y."/>
            <person name="Chen Y.H."/>
            <person name="Li J.Y."/>
            <person name="Li M.Y."/>
            <person name="Jade Lu M.Y."/>
            <person name="Nakayashiki H."/>
            <person name="Li W.H."/>
        </authorList>
    </citation>
    <scope>NUCLEOTIDE SEQUENCE [LARGE SCALE GENOMIC DNA]</scope>
    <source>
        <strain evidence="1">MZ5-1-6</strain>
    </source>
</reference>
<protein>
    <submittedName>
        <fullName evidence="1">Uncharacterized protein</fullName>
    </submittedName>
</protein>
<evidence type="ECO:0000313" key="1">
    <source>
        <dbReference type="EMBL" id="QBZ65835.1"/>
    </source>
</evidence>
<sequence>MHFLDRILHLPGADPLNWDFSKTPAWTSTKKFPIKPPMNLEFSPCRVNQIMRQQALGACNTKCLPDPCMYLLFRLLVRWRHAGLGRTSPNLAPLAGYRKEFYILDLSRVAFVYSGSLTTLGRFPPLSHNELLGQAIKKLTKLSQDTLNPGQSDFIYLKVRAHQGIRPTQGAPWLPMDCCIAFEQTFRVFEIDRHSRIML</sequence>
<dbReference type="Proteomes" id="UP000294847">
    <property type="component" value="Chromosome 7"/>
</dbReference>
<gene>
    <name evidence="1" type="ORF">PoMZ_12801</name>
</gene>
<organism evidence="1 2">
    <name type="scientific">Pyricularia oryzae</name>
    <name type="common">Rice blast fungus</name>
    <name type="synonym">Magnaporthe oryzae</name>
    <dbReference type="NCBI Taxonomy" id="318829"/>
    <lineage>
        <taxon>Eukaryota</taxon>
        <taxon>Fungi</taxon>
        <taxon>Dikarya</taxon>
        <taxon>Ascomycota</taxon>
        <taxon>Pezizomycotina</taxon>
        <taxon>Sordariomycetes</taxon>
        <taxon>Sordariomycetidae</taxon>
        <taxon>Magnaporthales</taxon>
        <taxon>Pyriculariaceae</taxon>
        <taxon>Pyricularia</taxon>
    </lineage>
</organism>
<accession>A0A4P7NTI7</accession>
<dbReference type="EMBL" id="CP034210">
    <property type="protein sequence ID" value="QBZ65835.1"/>
    <property type="molecule type" value="Genomic_DNA"/>
</dbReference>
<proteinExistence type="predicted"/>
<name>A0A4P7NTI7_PYROR</name>
<dbReference type="AlphaFoldDB" id="A0A4P7NTI7"/>